<comment type="caution">
    <text evidence="1">The sequence shown here is derived from an EMBL/GenBank/DDBJ whole genome shotgun (WGS) entry which is preliminary data.</text>
</comment>
<keyword evidence="2" id="KW-1185">Reference proteome</keyword>
<gene>
    <name evidence="1" type="ORF">BDR25DRAFT_362161</name>
</gene>
<name>A0ACB6QC56_9PLEO</name>
<proteinExistence type="predicted"/>
<accession>A0ACB6QC56</accession>
<sequence length="1894" mass="212526">MAFFQQAKNDLEESKHDSEMYEESIIHQVTYRNFNARVIEASSVSTPQNLAFQLNGVILKHSPSKISLLPNTINVPAVAMQPQLPCKSPPDNESNITRASNGPYTLELAGLATAHVTKHAADVTLRDVFLERMKATELKKAEETRRWVILRLAGMGDLEYRRFLAKFSKVHLERHAVRQTCYLLQMLSTIKSRYEESRASTHPQYSPLHVPLRKEAVQIQSAPSGANLSRLEDAVANIGKGGEGGESGEDAKKEYQNNPGRLILSTVGIFRQVRDLHFSIGRATVLLHIMHSPTGEANFVKEKIFYADDMKNLIVIYGDGDKDISGMITLMSYDPPCYFSLVKKLTCHITGTYTPSRTFRSHLTLQELDSAGPATKAKAICTPQPVVTVSQFAAHRRVAHNFHLSLFTFHFSFSLRLLRPQINAALLHHQTATISLDSRRLSTYSLERSTSRNATMAGKWAKPHDWYDTNNRPTRAEDYAVGLGLTMETYNDLKEDIERVALKVKPEGTNFKGNKTHAKKAVVAEFCRNMPQLDTARSSAPEVWFEYVVQRLIGVAHSNASRRKKLGISTVPAPTEAKRRAQATPFKPQNSSELTESVTQTLHSPPLRLPRNQDATCSAPVHKEDLLIEVKIETMDFVELVSVKQILTGEGQNASLELLTKQLQSCEELPDLSKATYIASWNNQNAAVRSDAAFNAILCQSATNGERAVEFTVRPSRSSNNCYRSDINQPNELSQDAPAFGTGTIENCPKESSYSPSSLLRQRLHSPRASPQPSIETQSHDAQISLETPSVRRTTPFLSKDISNERPERPRFSRAKRTMSRTLSDEQGRVERSPTKRPRTRSASTHKGTWDSTSGPSPSIREDNVFLDRNEESRLASTASSYEEGSDSEEESSLVSSAKNYNEMATVDDEMDSTSAASSATDSSLKSDPMEDLDDVLSGSEHDPEDDSDEFDDDVSEAERHERNKEKFVAQLFQEGLVNLDGELARVQRCMLDLIQGYFPLIDYKALAKSDGIVIPNWGLNPDFKISPYQLASATWAFHRERATPCPGGIYADEPGGGKTIQSLTHFLINYFHNENTIEVEDARARGDKSHLPKSQSPDAKCPSAAKQPLACSCEAGNRDIYRFGPQRGITITLTPNAGLRSFQNDARLMLKGGKIMEREFPPRVAIHADKFNKDDFTGALTDEEVSATCKAVDWSMEEQWETDNRTKQVGKTMQTQSWTNPTFSGPRACDPEATAEKAPRRSARVNIVTTRGCLVGRVASKYITTRETHWKWQTQAKGTTRTFTRNLMQVGCIFWDECHQDNYGQTIPAFIKDTAREYREVYNRSPALWGMSGTPDNGKPMEPLKFLTMGLRSKEWDDVDTNSEFGVLRNLTQDSVNQMAKDFDRLCEKAKTNPALATHDFQFRTLVVFIRKVVPTFFIRRGESTRWFDSKPVIPKASELYLDMVQCQANTTEAEILVRLEGKVKAERRRKYQELVAVWESNGSDANQKPKMPSSVKSQSYHTARVAASVAQIVEHWEGLHPDNGPDDEESRSCSKADEHVGSWVRDPLGSAFTKVLANSGFRQNAKIKCAKGICNSIRKLKRQDGTRCKVLIATRNPLVLAAWKNELSQTYGKESIVLYETGMNNAKKSQALETFGNDESKWIILCTFRSVGVGLNIQRANHAILIEPSHKYSDMQQLFGRIDRRGQKEPRCYGYVLVNAASAIEKRMVNSTEFTKRLEQSVYRDPKDLDDLVETVQAQSETLGVNSNRDCELPPLHLNNTWLAIIIRQMFYRRIAQPHQHLQDAFPITVLKTSFSYTTAHYPTAFEILRIYQPQSHCSSSVSSASELGNTSPTSSQDIAEILPKRASLPSGPMWDSHSTESQKSRPYRAIFFHVFFQLKPQVETCFVSVAV</sequence>
<dbReference type="Proteomes" id="UP000799755">
    <property type="component" value="Unassembled WGS sequence"/>
</dbReference>
<dbReference type="EMBL" id="MU003542">
    <property type="protein sequence ID" value="KAF2463962.1"/>
    <property type="molecule type" value="Genomic_DNA"/>
</dbReference>
<organism evidence="1 2">
    <name type="scientific">Lindgomyces ingoldianus</name>
    <dbReference type="NCBI Taxonomy" id="673940"/>
    <lineage>
        <taxon>Eukaryota</taxon>
        <taxon>Fungi</taxon>
        <taxon>Dikarya</taxon>
        <taxon>Ascomycota</taxon>
        <taxon>Pezizomycotina</taxon>
        <taxon>Dothideomycetes</taxon>
        <taxon>Pleosporomycetidae</taxon>
        <taxon>Pleosporales</taxon>
        <taxon>Lindgomycetaceae</taxon>
        <taxon>Lindgomyces</taxon>
    </lineage>
</organism>
<evidence type="ECO:0000313" key="2">
    <source>
        <dbReference type="Proteomes" id="UP000799755"/>
    </source>
</evidence>
<evidence type="ECO:0000313" key="1">
    <source>
        <dbReference type="EMBL" id="KAF2463962.1"/>
    </source>
</evidence>
<protein>
    <submittedName>
        <fullName evidence="1">Uncharacterized protein</fullName>
    </submittedName>
</protein>
<reference evidence="1" key="1">
    <citation type="journal article" date="2020" name="Stud. Mycol.">
        <title>101 Dothideomycetes genomes: a test case for predicting lifestyles and emergence of pathogens.</title>
        <authorList>
            <person name="Haridas S."/>
            <person name="Albert R."/>
            <person name="Binder M."/>
            <person name="Bloem J."/>
            <person name="Labutti K."/>
            <person name="Salamov A."/>
            <person name="Andreopoulos B."/>
            <person name="Baker S."/>
            <person name="Barry K."/>
            <person name="Bills G."/>
            <person name="Bluhm B."/>
            <person name="Cannon C."/>
            <person name="Castanera R."/>
            <person name="Culley D."/>
            <person name="Daum C."/>
            <person name="Ezra D."/>
            <person name="Gonzalez J."/>
            <person name="Henrissat B."/>
            <person name="Kuo A."/>
            <person name="Liang C."/>
            <person name="Lipzen A."/>
            <person name="Lutzoni F."/>
            <person name="Magnuson J."/>
            <person name="Mondo S."/>
            <person name="Nolan M."/>
            <person name="Ohm R."/>
            <person name="Pangilinan J."/>
            <person name="Park H.-J."/>
            <person name="Ramirez L."/>
            <person name="Alfaro M."/>
            <person name="Sun H."/>
            <person name="Tritt A."/>
            <person name="Yoshinaga Y."/>
            <person name="Zwiers L.-H."/>
            <person name="Turgeon B."/>
            <person name="Goodwin S."/>
            <person name="Spatafora J."/>
            <person name="Crous P."/>
            <person name="Grigoriev I."/>
        </authorList>
    </citation>
    <scope>NUCLEOTIDE SEQUENCE</scope>
    <source>
        <strain evidence="1">ATCC 200398</strain>
    </source>
</reference>